<evidence type="ECO:0000313" key="6">
    <source>
        <dbReference type="EMBL" id="UWZ51830.1"/>
    </source>
</evidence>
<dbReference type="GO" id="GO:0000976">
    <property type="term" value="F:transcription cis-regulatory region binding"/>
    <property type="evidence" value="ECO:0007669"/>
    <property type="project" value="TreeGrafter"/>
</dbReference>
<dbReference type="InterPro" id="IPR000843">
    <property type="entry name" value="HTH_LacI"/>
</dbReference>
<evidence type="ECO:0000256" key="3">
    <source>
        <dbReference type="ARBA" id="ARBA00023163"/>
    </source>
</evidence>
<dbReference type="PANTHER" id="PTHR30146">
    <property type="entry name" value="LACI-RELATED TRANSCRIPTIONAL REPRESSOR"/>
    <property type="match status" value="1"/>
</dbReference>
<dbReference type="InterPro" id="IPR046335">
    <property type="entry name" value="LacI/GalR-like_sensor"/>
</dbReference>
<dbReference type="InterPro" id="IPR010982">
    <property type="entry name" value="Lambda_DNA-bd_dom_sf"/>
</dbReference>
<dbReference type="Gene3D" id="3.40.50.2300">
    <property type="match status" value="2"/>
</dbReference>
<accession>A0A9Q9ICE9</accession>
<dbReference type="InterPro" id="IPR001387">
    <property type="entry name" value="Cro/C1-type_HTH"/>
</dbReference>
<dbReference type="Proteomes" id="UP001058003">
    <property type="component" value="Chromosome"/>
</dbReference>
<evidence type="ECO:0000313" key="7">
    <source>
        <dbReference type="Proteomes" id="UP001058003"/>
    </source>
</evidence>
<evidence type="ECO:0000259" key="5">
    <source>
        <dbReference type="PROSITE" id="PS50943"/>
    </source>
</evidence>
<keyword evidence="7" id="KW-1185">Reference proteome</keyword>
<keyword evidence="2 6" id="KW-0238">DNA-binding</keyword>
<dbReference type="SUPFAM" id="SSF47413">
    <property type="entry name" value="lambda repressor-like DNA-binding domains"/>
    <property type="match status" value="1"/>
</dbReference>
<dbReference type="PROSITE" id="PS00356">
    <property type="entry name" value="HTH_LACI_1"/>
    <property type="match status" value="1"/>
</dbReference>
<gene>
    <name evidence="6" type="ORF">Daura_34635</name>
</gene>
<dbReference type="SMART" id="SM00354">
    <property type="entry name" value="HTH_LACI"/>
    <property type="match status" value="1"/>
</dbReference>
<reference evidence="6" key="1">
    <citation type="submission" date="2021-04" db="EMBL/GenBank/DDBJ databases">
        <title>Dactylosporangium aurantiacum NRRL B-8018 full assembly.</title>
        <authorList>
            <person name="Hartkoorn R.C."/>
            <person name="Beaudoing E."/>
            <person name="Hot D."/>
        </authorList>
    </citation>
    <scope>NUCLEOTIDE SEQUENCE</scope>
    <source>
        <strain evidence="6">NRRL B-8018</strain>
    </source>
</reference>
<dbReference type="Pfam" id="PF00356">
    <property type="entry name" value="LacI"/>
    <property type="match status" value="1"/>
</dbReference>
<keyword evidence="1" id="KW-0805">Transcription regulation</keyword>
<protein>
    <submittedName>
        <fullName evidence="6">LacI family DNA-binding transcriptional regulator</fullName>
    </submittedName>
</protein>
<dbReference type="OrthoDB" id="3510266at2"/>
<proteinExistence type="predicted"/>
<evidence type="ECO:0000256" key="2">
    <source>
        <dbReference type="ARBA" id="ARBA00023125"/>
    </source>
</evidence>
<sequence>MTRHSRATMAEIAAEAGVSVPTVSKVLNGRRDVAPATRERVEELLRRRSYLPRRAAPARAVGLIDVVFVDLGSPWAMQILTGVEEVAHRAGTGVVVSAVHGRSRNTPDRRWLENLAARRSDGVLLVLSELSADQRALLAEHGIPVVVVDPAGQPDPSVPSVGATNWTGALTATEHLIGLGHRRIAVIGGPGDVLCSRARLDGFRAAMHAAGLEIPAGYERTGDFTSPTGYRETLALLDLPAPPTAIFACADEMARGAYEALHERGLRVPADISVVGFDDLEQARWSIPPLTTVRQPLTEMAGLATRMLLSLIAGEPLDSTRLELATPLVVRASTAPLEMFPNAPTATGG</sequence>
<dbReference type="KEGG" id="daur:Daura_34635"/>
<feature type="domain" description="HTH lacI-type" evidence="4">
    <location>
        <begin position="7"/>
        <end position="61"/>
    </location>
</feature>
<dbReference type="SUPFAM" id="SSF53822">
    <property type="entry name" value="Periplasmic binding protein-like I"/>
    <property type="match status" value="1"/>
</dbReference>
<dbReference type="Gene3D" id="1.10.260.40">
    <property type="entry name" value="lambda repressor-like DNA-binding domains"/>
    <property type="match status" value="1"/>
</dbReference>
<dbReference type="CDD" id="cd01392">
    <property type="entry name" value="HTH_LacI"/>
    <property type="match status" value="1"/>
</dbReference>
<dbReference type="AlphaFoldDB" id="A0A9Q9ICE9"/>
<dbReference type="PANTHER" id="PTHR30146:SF153">
    <property type="entry name" value="LACTOSE OPERON REPRESSOR"/>
    <property type="match status" value="1"/>
</dbReference>
<dbReference type="EMBL" id="CP073767">
    <property type="protein sequence ID" value="UWZ51830.1"/>
    <property type="molecule type" value="Genomic_DNA"/>
</dbReference>
<dbReference type="PROSITE" id="PS50943">
    <property type="entry name" value="HTH_CROC1"/>
    <property type="match status" value="1"/>
</dbReference>
<dbReference type="InterPro" id="IPR028082">
    <property type="entry name" value="Peripla_BP_I"/>
</dbReference>
<organism evidence="6 7">
    <name type="scientific">Dactylosporangium aurantiacum</name>
    <dbReference type="NCBI Taxonomy" id="35754"/>
    <lineage>
        <taxon>Bacteria</taxon>
        <taxon>Bacillati</taxon>
        <taxon>Actinomycetota</taxon>
        <taxon>Actinomycetes</taxon>
        <taxon>Micromonosporales</taxon>
        <taxon>Micromonosporaceae</taxon>
        <taxon>Dactylosporangium</taxon>
    </lineage>
</organism>
<evidence type="ECO:0000256" key="1">
    <source>
        <dbReference type="ARBA" id="ARBA00023015"/>
    </source>
</evidence>
<dbReference type="Pfam" id="PF13377">
    <property type="entry name" value="Peripla_BP_3"/>
    <property type="match status" value="1"/>
</dbReference>
<keyword evidence="3" id="KW-0804">Transcription</keyword>
<name>A0A9Q9ICE9_9ACTN</name>
<dbReference type="CDD" id="cd06296">
    <property type="entry name" value="PBP1_CatR-like"/>
    <property type="match status" value="1"/>
</dbReference>
<dbReference type="GO" id="GO:0003700">
    <property type="term" value="F:DNA-binding transcription factor activity"/>
    <property type="evidence" value="ECO:0007669"/>
    <property type="project" value="TreeGrafter"/>
</dbReference>
<dbReference type="PROSITE" id="PS50932">
    <property type="entry name" value="HTH_LACI_2"/>
    <property type="match status" value="1"/>
</dbReference>
<evidence type="ECO:0000259" key="4">
    <source>
        <dbReference type="PROSITE" id="PS50932"/>
    </source>
</evidence>
<feature type="domain" description="HTH cro/C1-type" evidence="5">
    <location>
        <begin position="8"/>
        <end position="51"/>
    </location>
</feature>
<dbReference type="RefSeq" id="WP_052387901.1">
    <property type="nucleotide sequence ID" value="NZ_CP073767.1"/>
</dbReference>